<sequence>MNLIKKIYKSNKNTLLFIFISVFIFISLTFKLSGMSGNDFWWHLRSGEWIVKHKQIPTTALFTWYGEANNLNWFAHEWLTEVFFYYLYSFFGSVGMYLFCALLGILIIGLTIIYNHNYYFNNLLMSIIYTFYFTLIITQFFYGRPHLFNMIFMYYLLYVLYKYKEHNTRLIYTIPILSIIWVNFHGGSSNLIYILPLCFIISGIKDYEYGKLKCYKLKKDRLFSLSLITIISTFALSINPRGLSMLEYPFTNMKDDMMLKVLSEWASPDAKDLAILLLCFVPVILVTIILIATQYKIDMCDFLIYGFFTYMFFRSQRFISLFMIATSFFVFKYIMPFKNKQKKDSVNEKHNQLLLLFTSVLLLSFIITFTIRSLNYSKKHNLISFDVSNEYIKLIKSDKPQKLFNEYNYGGALIYKGINVFVDGRADIYTGDTLKNYQSLKQCKNYNNKKFSNDNYMNELLNLYDFDAFFVDPSCPLYNYLITKPDKYLLIKSNKKYAYFKTLQ</sequence>
<feature type="transmembrane region" description="Helical" evidence="1">
    <location>
        <begin position="222"/>
        <end position="239"/>
    </location>
</feature>
<dbReference type="RefSeq" id="WP_143405063.1">
    <property type="nucleotide sequence ID" value="NZ_FUXZ01000007.1"/>
</dbReference>
<feature type="transmembrane region" description="Helical" evidence="1">
    <location>
        <begin position="355"/>
        <end position="374"/>
    </location>
</feature>
<evidence type="ECO:0000313" key="3">
    <source>
        <dbReference type="Proteomes" id="UP000190814"/>
    </source>
</evidence>
<keyword evidence="1" id="KW-0812">Transmembrane</keyword>
<feature type="transmembrane region" description="Helical" evidence="1">
    <location>
        <begin position="318"/>
        <end position="335"/>
    </location>
</feature>
<gene>
    <name evidence="2" type="ORF">SAMN02745111_01285</name>
</gene>
<dbReference type="OrthoDB" id="9786218at2"/>
<keyword evidence="1" id="KW-1133">Transmembrane helix</keyword>
<feature type="transmembrane region" description="Helical" evidence="1">
    <location>
        <begin position="273"/>
        <end position="297"/>
    </location>
</feature>
<dbReference type="AlphaFoldDB" id="A0A1T4VP86"/>
<accession>A0A1T4VP86</accession>
<proteinExistence type="predicted"/>
<feature type="transmembrane region" description="Helical" evidence="1">
    <location>
        <begin position="122"/>
        <end position="141"/>
    </location>
</feature>
<keyword evidence="3" id="KW-1185">Reference proteome</keyword>
<reference evidence="2 3" key="1">
    <citation type="submission" date="2017-02" db="EMBL/GenBank/DDBJ databases">
        <authorList>
            <person name="Peterson S.W."/>
        </authorList>
    </citation>
    <scope>NUCLEOTIDE SEQUENCE [LARGE SCALE GENOMIC DNA]</scope>
    <source>
        <strain evidence="2 3">ATCC 35992</strain>
    </source>
</reference>
<feature type="transmembrane region" description="Helical" evidence="1">
    <location>
        <begin position="83"/>
        <end position="110"/>
    </location>
</feature>
<feature type="transmembrane region" description="Helical" evidence="1">
    <location>
        <begin position="12"/>
        <end position="30"/>
    </location>
</feature>
<evidence type="ECO:0000313" key="2">
    <source>
        <dbReference type="EMBL" id="SKA66331.1"/>
    </source>
</evidence>
<name>A0A1T4VP86_9FIRM</name>
<protein>
    <recommendedName>
        <fullName evidence="4">Dolichyl-phosphate-mannose-protein mannosyltransferase</fullName>
    </recommendedName>
</protein>
<evidence type="ECO:0000256" key="1">
    <source>
        <dbReference type="SAM" id="Phobius"/>
    </source>
</evidence>
<keyword evidence="1" id="KW-0472">Membrane</keyword>
<dbReference type="STRING" id="39495.SAMN02745111_01285"/>
<evidence type="ECO:0008006" key="4">
    <source>
        <dbReference type="Google" id="ProtNLM"/>
    </source>
</evidence>
<dbReference type="Proteomes" id="UP000190814">
    <property type="component" value="Unassembled WGS sequence"/>
</dbReference>
<organism evidence="2 3">
    <name type="scientific">Eubacterium uniforme</name>
    <dbReference type="NCBI Taxonomy" id="39495"/>
    <lineage>
        <taxon>Bacteria</taxon>
        <taxon>Bacillati</taxon>
        <taxon>Bacillota</taxon>
        <taxon>Clostridia</taxon>
        <taxon>Eubacteriales</taxon>
        <taxon>Eubacteriaceae</taxon>
        <taxon>Eubacterium</taxon>
    </lineage>
</organism>
<dbReference type="EMBL" id="FUXZ01000007">
    <property type="protein sequence ID" value="SKA66331.1"/>
    <property type="molecule type" value="Genomic_DNA"/>
</dbReference>